<keyword evidence="3" id="KW-1185">Reference proteome</keyword>
<feature type="non-terminal residue" evidence="2">
    <location>
        <position position="1"/>
    </location>
</feature>
<dbReference type="EMBL" id="KQ112999">
    <property type="protein sequence ID" value="KMS65198.1"/>
    <property type="molecule type" value="Genomic_DNA"/>
</dbReference>
<evidence type="ECO:0000256" key="1">
    <source>
        <dbReference type="SAM" id="MobiDB-lite"/>
    </source>
</evidence>
<feature type="compositionally biased region" description="Polar residues" evidence="1">
    <location>
        <begin position="122"/>
        <end position="139"/>
    </location>
</feature>
<evidence type="ECO:0000313" key="2">
    <source>
        <dbReference type="EMBL" id="KMS65198.1"/>
    </source>
</evidence>
<organism evidence="2 3">
    <name type="scientific">Beta vulgaris subsp. vulgaris</name>
    <name type="common">Beet</name>
    <dbReference type="NCBI Taxonomy" id="3555"/>
    <lineage>
        <taxon>Eukaryota</taxon>
        <taxon>Viridiplantae</taxon>
        <taxon>Streptophyta</taxon>
        <taxon>Embryophyta</taxon>
        <taxon>Tracheophyta</taxon>
        <taxon>Spermatophyta</taxon>
        <taxon>Magnoliopsida</taxon>
        <taxon>eudicotyledons</taxon>
        <taxon>Gunneridae</taxon>
        <taxon>Pentapetalae</taxon>
        <taxon>Caryophyllales</taxon>
        <taxon>Chenopodiaceae</taxon>
        <taxon>Betoideae</taxon>
        <taxon>Beta</taxon>
    </lineage>
</organism>
<feature type="compositionally biased region" description="Basic and acidic residues" evidence="1">
    <location>
        <begin position="67"/>
        <end position="76"/>
    </location>
</feature>
<evidence type="ECO:0000313" key="3">
    <source>
        <dbReference type="Proteomes" id="UP000035740"/>
    </source>
</evidence>
<accession>A0A0J7YPW1</accession>
<name>A0A0J7YPW1_BETVV</name>
<sequence>LSRDQAGERFNGYGESAEPSAPSEKELGSGQIGAFDQKRPAGLAQGQSGTRTAESTARGSKQVPRPEPTRIVESQRKSQPGKEIPIAGDEEQAPRKPSEQQGPEYRQELTEEQPDRPPSATGPEQSGTGKPTQEEQVTTDIPVAGESEQFLKN</sequence>
<feature type="compositionally biased region" description="Basic and acidic residues" evidence="1">
    <location>
        <begin position="105"/>
        <end position="115"/>
    </location>
</feature>
<dbReference type="Proteomes" id="UP000035740">
    <property type="component" value="Unassembled WGS sequence"/>
</dbReference>
<proteinExistence type="predicted"/>
<feature type="region of interest" description="Disordered" evidence="1">
    <location>
        <begin position="1"/>
        <end position="153"/>
    </location>
</feature>
<dbReference type="AlphaFoldDB" id="A0A0J7YPW1"/>
<gene>
    <name evidence="2" type="ORF">BVRB_038420</name>
</gene>
<feature type="compositionally biased region" description="Polar residues" evidence="1">
    <location>
        <begin position="45"/>
        <end position="59"/>
    </location>
</feature>
<reference evidence="2 3" key="1">
    <citation type="journal article" date="2014" name="Nature">
        <title>The genome of the recently domesticated crop plant sugar beet (Beta vulgaris).</title>
        <authorList>
            <person name="Dohm J.C."/>
            <person name="Minoche A.E."/>
            <person name="Holtgrawe D."/>
            <person name="Capella-Gutierrez S."/>
            <person name="Zakrzewski F."/>
            <person name="Tafer H."/>
            <person name="Rupp O."/>
            <person name="Sorensen T.R."/>
            <person name="Stracke R."/>
            <person name="Reinhardt R."/>
            <person name="Goesmann A."/>
            <person name="Kraft T."/>
            <person name="Schulz B."/>
            <person name="Stadler P.F."/>
            <person name="Schmidt T."/>
            <person name="Gabaldon T."/>
            <person name="Lehrach H."/>
            <person name="Weisshaar B."/>
            <person name="Himmelbauer H."/>
        </authorList>
    </citation>
    <scope>NUCLEOTIDE SEQUENCE [LARGE SCALE GENOMIC DNA]</scope>
    <source>
        <tissue evidence="2">Taproot</tissue>
    </source>
</reference>
<protein>
    <submittedName>
        <fullName evidence="2">Uncharacterized protein</fullName>
    </submittedName>
</protein>